<name>A0AAW0CPK5_9AGAR</name>
<dbReference type="InterPro" id="IPR027417">
    <property type="entry name" value="P-loop_NTPase"/>
</dbReference>
<dbReference type="InterPro" id="IPR020864">
    <property type="entry name" value="MACPF"/>
</dbReference>
<dbReference type="Proteomes" id="UP001362999">
    <property type="component" value="Unassembled WGS sequence"/>
</dbReference>
<protein>
    <submittedName>
        <fullName evidence="2">Protein hedgehog</fullName>
    </submittedName>
</protein>
<reference evidence="2 3" key="1">
    <citation type="journal article" date="2024" name="J Genomics">
        <title>Draft genome sequencing and assembly of Favolaschia claudopus CIRM-BRFM 2984 isolated from oak limbs.</title>
        <authorList>
            <person name="Navarro D."/>
            <person name="Drula E."/>
            <person name="Chaduli D."/>
            <person name="Cazenave R."/>
            <person name="Ahrendt S."/>
            <person name="Wang J."/>
            <person name="Lipzen A."/>
            <person name="Daum C."/>
            <person name="Barry K."/>
            <person name="Grigoriev I.V."/>
            <person name="Favel A."/>
            <person name="Rosso M.N."/>
            <person name="Martin F."/>
        </authorList>
    </citation>
    <scope>NUCLEOTIDE SEQUENCE [LARGE SCALE GENOMIC DNA]</scope>
    <source>
        <strain evidence="2 3">CIRM-BRFM 2984</strain>
    </source>
</reference>
<keyword evidence="3" id="KW-1185">Reference proteome</keyword>
<dbReference type="AlphaFoldDB" id="A0AAW0CPK5"/>
<gene>
    <name evidence="2" type="ORF">R3P38DRAFT_3310082</name>
</gene>
<evidence type="ECO:0000259" key="1">
    <source>
        <dbReference type="Pfam" id="PF01823"/>
    </source>
</evidence>
<dbReference type="EMBL" id="JAWWNJ010000015">
    <property type="protein sequence ID" value="KAK7040487.1"/>
    <property type="molecule type" value="Genomic_DNA"/>
</dbReference>
<comment type="caution">
    <text evidence="2">The sequence shown here is derived from an EMBL/GenBank/DDBJ whole genome shotgun (WGS) entry which is preliminary data.</text>
</comment>
<sequence>MHFNPTSPFVLILRGGTLSGKLGKKSRNGIRILDWKEPAAILPKILSWVGNSQEERRKKVREVYSIAAKSVRRSDGQAVILLAGHSGHGKSKTINRLIGQELLMRNTNKILSAEITVAFDDTPGLEDNTFEDRELNASLLRAYKIKHFADIYPNVILLVAAWDSVTPDAHNEPSHFTSAIGKTIYALYRSDLVDEQRANIVVVVTQVLSSFHQFDDYKTDKEKHAQWRIEEGRRKGIITDLQRKMFPRDMTAKYPVLPDGLLSHQNLYEAICATIQRPSSDGSRDLVLTGAEPLSSIAQTSTTILVSGEDLKVKILLQFVVSELVPQILPKRKADPPSSHHSTVMDLANIYLGTTYNHAQGTFGYGNVMEQEKISFHPFGGEENFAPMLSSSHHGDLEDIRLRSYYSTDWAFRAATASSNLECYILHSVTHVVTGLGHLSKPMQQLISRLPAWSTSPEVHSMYTQFFVNYGTHVITQLVLGGTIRAIVDSTSSGKSTAMIFRDGGASVAAQLTVCLERNFPPTQKSKGWTEARNKWTQALEVDPVFCPDHKFTGYQAIYHLDGISAERKADLEHGYKFYMASQPKDDNSSIRKLSRNSHSALQREKNLADAVKSLLDAVTQALYRLWQGR</sequence>
<dbReference type="SUPFAM" id="SSF52540">
    <property type="entry name" value="P-loop containing nucleoside triphosphate hydrolases"/>
    <property type="match status" value="1"/>
</dbReference>
<evidence type="ECO:0000313" key="2">
    <source>
        <dbReference type="EMBL" id="KAK7040487.1"/>
    </source>
</evidence>
<feature type="domain" description="MACPF" evidence="1">
    <location>
        <begin position="438"/>
        <end position="490"/>
    </location>
</feature>
<dbReference type="Gene3D" id="3.40.50.300">
    <property type="entry name" value="P-loop containing nucleotide triphosphate hydrolases"/>
    <property type="match status" value="1"/>
</dbReference>
<organism evidence="2 3">
    <name type="scientific">Favolaschia claudopus</name>
    <dbReference type="NCBI Taxonomy" id="2862362"/>
    <lineage>
        <taxon>Eukaryota</taxon>
        <taxon>Fungi</taxon>
        <taxon>Dikarya</taxon>
        <taxon>Basidiomycota</taxon>
        <taxon>Agaricomycotina</taxon>
        <taxon>Agaricomycetes</taxon>
        <taxon>Agaricomycetidae</taxon>
        <taxon>Agaricales</taxon>
        <taxon>Marasmiineae</taxon>
        <taxon>Mycenaceae</taxon>
        <taxon>Favolaschia</taxon>
    </lineage>
</organism>
<accession>A0AAW0CPK5</accession>
<evidence type="ECO:0000313" key="3">
    <source>
        <dbReference type="Proteomes" id="UP001362999"/>
    </source>
</evidence>
<dbReference type="Pfam" id="PF01823">
    <property type="entry name" value="MACPF"/>
    <property type="match status" value="1"/>
</dbReference>
<proteinExistence type="predicted"/>